<sequence>MQSISLLIPMLTFCQTAYNVDIEALAIIEEWAKKSERIKIDDISKQISETIYYPYSLKKGDDIDLKQLKNFLGRKITVSLFFSRNSWAYLDHRCSSRVS</sequence>
<dbReference type="Proteomes" id="UP000024635">
    <property type="component" value="Unassembled WGS sequence"/>
</dbReference>
<keyword evidence="2" id="KW-1185">Reference proteome</keyword>
<accession>A0A016V9U4</accession>
<name>A0A016V9U4_9BILA</name>
<gene>
    <name evidence="1" type="primary">Acey_s0014.g2379</name>
    <name evidence="1" type="ORF">Y032_0014g2379</name>
</gene>
<organism evidence="1 2">
    <name type="scientific">Ancylostoma ceylanicum</name>
    <dbReference type="NCBI Taxonomy" id="53326"/>
    <lineage>
        <taxon>Eukaryota</taxon>
        <taxon>Metazoa</taxon>
        <taxon>Ecdysozoa</taxon>
        <taxon>Nematoda</taxon>
        <taxon>Chromadorea</taxon>
        <taxon>Rhabditida</taxon>
        <taxon>Rhabditina</taxon>
        <taxon>Rhabditomorpha</taxon>
        <taxon>Strongyloidea</taxon>
        <taxon>Ancylostomatidae</taxon>
        <taxon>Ancylostomatinae</taxon>
        <taxon>Ancylostoma</taxon>
    </lineage>
</organism>
<dbReference type="AlphaFoldDB" id="A0A016V9U4"/>
<comment type="caution">
    <text evidence="1">The sequence shown here is derived from an EMBL/GenBank/DDBJ whole genome shotgun (WGS) entry which is preliminary data.</text>
</comment>
<evidence type="ECO:0000313" key="2">
    <source>
        <dbReference type="Proteomes" id="UP000024635"/>
    </source>
</evidence>
<dbReference type="EMBL" id="JARK01001350">
    <property type="protein sequence ID" value="EYC24210.1"/>
    <property type="molecule type" value="Genomic_DNA"/>
</dbReference>
<protein>
    <submittedName>
        <fullName evidence="1">Uncharacterized protein</fullName>
    </submittedName>
</protein>
<proteinExistence type="predicted"/>
<dbReference type="OrthoDB" id="5888764at2759"/>
<evidence type="ECO:0000313" key="1">
    <source>
        <dbReference type="EMBL" id="EYC24210.1"/>
    </source>
</evidence>
<reference evidence="2" key="1">
    <citation type="journal article" date="2015" name="Nat. Genet.">
        <title>The genome and transcriptome of the zoonotic hookworm Ancylostoma ceylanicum identify infection-specific gene families.</title>
        <authorList>
            <person name="Schwarz E.M."/>
            <person name="Hu Y."/>
            <person name="Antoshechkin I."/>
            <person name="Miller M.M."/>
            <person name="Sternberg P.W."/>
            <person name="Aroian R.V."/>
        </authorList>
    </citation>
    <scope>NUCLEOTIDE SEQUENCE</scope>
    <source>
        <strain evidence="2">HY135</strain>
    </source>
</reference>